<organism>
    <name type="scientific">Serpula lacrymans var. lacrymans (strain S7.9)</name>
    <name type="common">Dry rot fungus</name>
    <dbReference type="NCBI Taxonomy" id="578457"/>
    <lineage>
        <taxon>Eukaryota</taxon>
        <taxon>Fungi</taxon>
        <taxon>Dikarya</taxon>
        <taxon>Basidiomycota</taxon>
        <taxon>Agaricomycotina</taxon>
        <taxon>Agaricomycetes</taxon>
        <taxon>Agaricomycetidae</taxon>
        <taxon>Boletales</taxon>
        <taxon>Coniophorineae</taxon>
        <taxon>Serpulaceae</taxon>
        <taxon>Serpula</taxon>
    </lineage>
</organism>
<evidence type="ECO:0008006" key="2">
    <source>
        <dbReference type="Google" id="ProtNLM"/>
    </source>
</evidence>
<evidence type="ECO:0000313" key="1">
    <source>
        <dbReference type="EMBL" id="EGO28704.1"/>
    </source>
</evidence>
<dbReference type="RefSeq" id="XP_007314903.1">
    <property type="nucleotide sequence ID" value="XM_007314841.1"/>
</dbReference>
<dbReference type="Proteomes" id="UP000008064">
    <property type="component" value="Unassembled WGS sequence"/>
</dbReference>
<dbReference type="HOGENOM" id="CLU_011151_0_1_1"/>
<dbReference type="KEGG" id="sla:SERLADRAFT_434612"/>
<name>F8NJW8_SERL9</name>
<dbReference type="AlphaFoldDB" id="F8NJW8"/>
<dbReference type="OrthoDB" id="5595695at2759"/>
<dbReference type="EMBL" id="GL945430">
    <property type="protein sequence ID" value="EGO28704.1"/>
    <property type="molecule type" value="Genomic_DNA"/>
</dbReference>
<proteinExistence type="predicted"/>
<gene>
    <name evidence="1" type="ORF">SERLADRAFT_434612</name>
</gene>
<sequence length="842" mass="94444">MKATEIHTCNAQQLVIDDRLVAGRIFVRRLNGYPAATVDLLALILSWRFADIAEDLVVGRRRYLCAEAEFHRMLTNDWRLASMSSPRSSIAPHSVIFGGLGDCLLCWLSARAKIFVGTDAPYYYIALLPLDRMYASFSQELNINHFSHPEAPLVTVHAQMDGSQNSLEIKNGRRGWISSSLPLSFLLLVFRLGHHFGAIAPYFSDLTGYFLGEKILLAFVPPQFTAFDGIFGLTTVLQLGGRYSSYVSLTFRGNIAFLAIYSPQGINSSSRPFSIMPTSLLSAPQELLGNIVLTAVRQTRQGPPCDLLSLLLTCRLSYRSLCFVAHPTLHFLIFAAKFDLSSPRRHLAPDQIFPCHIESELRKRFTALHRIRSGDTNGPWLLEALIVAYTLILEDDGKNWEQLLWAQLPSFIYRLVRQRLTRVPTSSTGWPLEDQVNTLAVAILWLMSSSPMIHEETKAIRDEFIELLGPFVLAAFRYPCSVMPEHEFHPSTLDSNAKAATASTHDPQPTNRLSTIDTLYFNHLVKFRFPSLASYAILAYFSRLETRPMGIPPHLPANRVEANARGIEGPTREDAEHFVTHCKTHFISTAHGDQLGLLTKSQRFDPDLKRTMHVSFGHVPYSKQGSYTPGTLTGRWQGSYVVPCREVYISLRNSPLAPSPFPTFGRSPLYVTFRELYCYSPSSSILSVDNESFMNGFLPLGCRWMELEDGLEIYGQNSSFRSYYEPLRTTRPAECNASDGSGISQASQLDAVDIIITGKTEDRFRDAWGGYSYIGRIRPSDGLIVLLREPLDPLMEMLGRSIFRGYVVGSRNFVGRWRGVAGGAQTPEWEAAFSMCKDTALP</sequence>
<dbReference type="GeneID" id="18814419"/>
<reference evidence="1" key="1">
    <citation type="submission" date="2011-04" db="EMBL/GenBank/DDBJ databases">
        <title>Evolution of plant cell wall degrading machinery underlies the functional diversity of forest fungi.</title>
        <authorList>
            <consortium name="US DOE Joint Genome Institute (JGI-PGF)"/>
            <person name="Eastwood D.C."/>
            <person name="Floudas D."/>
            <person name="Binder M."/>
            <person name="Majcherczyk A."/>
            <person name="Schneider P."/>
            <person name="Aerts A."/>
            <person name="Asiegbu F.O."/>
            <person name="Baker S.E."/>
            <person name="Barry K."/>
            <person name="Bendiksby M."/>
            <person name="Blumentritt M."/>
            <person name="Coutinho P.M."/>
            <person name="Cullen D."/>
            <person name="Cullen D."/>
            <person name="Gathman A."/>
            <person name="Goodell B."/>
            <person name="Henrissat B."/>
            <person name="Ihrmark K."/>
            <person name="Kauserud H."/>
            <person name="Kohler A."/>
            <person name="LaButti K."/>
            <person name="Lapidus A."/>
            <person name="Lavin J.L."/>
            <person name="Lee Y.-H."/>
            <person name="Lindquist E."/>
            <person name="Lilly W."/>
            <person name="Lucas S."/>
            <person name="Morin E."/>
            <person name="Murat C."/>
            <person name="Oguiza J.A."/>
            <person name="Park J."/>
            <person name="Pisabarro A.G."/>
            <person name="Riley R."/>
            <person name="Rosling A."/>
            <person name="Salamov A."/>
            <person name="Schmidt O."/>
            <person name="Schmutz J."/>
            <person name="Skrede I."/>
            <person name="Stenlid J."/>
            <person name="Wiebenga A."/>
            <person name="Xie X."/>
            <person name="Kues U."/>
            <person name="Hibbett D.S."/>
            <person name="Hoffmeister D."/>
            <person name="Hogberg N."/>
            <person name="Martin F."/>
            <person name="Grigoriev I.V."/>
            <person name="Watkinson S.C."/>
        </authorList>
    </citation>
    <scope>NUCLEOTIDE SEQUENCE</scope>
    <source>
        <strain evidence="1">S7.9</strain>
    </source>
</reference>
<protein>
    <recommendedName>
        <fullName evidence="2">F-box domain-containing protein</fullName>
    </recommendedName>
</protein>
<accession>F8NJW8</accession>